<dbReference type="InterPro" id="IPR027843">
    <property type="entry name" value="DUF4440"/>
</dbReference>
<organism evidence="2 3">
    <name type="scientific">Caulobacter ginsengisoli</name>
    <dbReference type="NCBI Taxonomy" id="400775"/>
    <lineage>
        <taxon>Bacteria</taxon>
        <taxon>Pseudomonadati</taxon>
        <taxon>Pseudomonadota</taxon>
        <taxon>Alphaproteobacteria</taxon>
        <taxon>Caulobacterales</taxon>
        <taxon>Caulobacteraceae</taxon>
        <taxon>Caulobacter</taxon>
    </lineage>
</organism>
<accession>A0ABU0ITA8</accession>
<comment type="caution">
    <text evidence="2">The sequence shown here is derived from an EMBL/GenBank/DDBJ whole genome shotgun (WGS) entry which is preliminary data.</text>
</comment>
<sequence length="243" mass="26760">MRRLLVLLLLVLATPVLGEPRWAGPGARQYWPLKAERIEAYRTGDRAYFEALLADDFVALGPDGRRVGRADYLAAEFGTGQRQALGTRTEVVDFAATRTGDTLVLAYEEMEVTTVGTGRFVTHLQRLDVYVLRQGRWRLQTMSGVRIPEAPAAMALRPEQLADYVGEYAFGPGLVSTVRLQDGRLVEQTTGQAAAPLVPVGPDLFYSPGDLEARVQFERDPAGRVVAQIYRSGSQVLRGPRAN</sequence>
<evidence type="ECO:0000313" key="3">
    <source>
        <dbReference type="Proteomes" id="UP001228905"/>
    </source>
</evidence>
<evidence type="ECO:0000313" key="2">
    <source>
        <dbReference type="EMBL" id="MDQ0464207.1"/>
    </source>
</evidence>
<name>A0ABU0ITA8_9CAUL</name>
<evidence type="ECO:0000259" key="1">
    <source>
        <dbReference type="Pfam" id="PF14534"/>
    </source>
</evidence>
<protein>
    <recommendedName>
        <fullName evidence="1">DUF4440 domain-containing protein</fullName>
    </recommendedName>
</protein>
<dbReference type="RefSeq" id="WP_307348709.1">
    <property type="nucleotide sequence ID" value="NZ_JAUSVS010000003.1"/>
</dbReference>
<proteinExistence type="predicted"/>
<dbReference type="InterPro" id="IPR032710">
    <property type="entry name" value="NTF2-like_dom_sf"/>
</dbReference>
<dbReference type="SUPFAM" id="SSF54427">
    <property type="entry name" value="NTF2-like"/>
    <property type="match status" value="1"/>
</dbReference>
<dbReference type="Pfam" id="PF14534">
    <property type="entry name" value="DUF4440"/>
    <property type="match status" value="1"/>
</dbReference>
<feature type="domain" description="DUF4440" evidence="1">
    <location>
        <begin position="35"/>
        <end position="139"/>
    </location>
</feature>
<dbReference type="Proteomes" id="UP001228905">
    <property type="component" value="Unassembled WGS sequence"/>
</dbReference>
<dbReference type="Gene3D" id="3.10.450.50">
    <property type="match status" value="1"/>
</dbReference>
<keyword evidence="3" id="KW-1185">Reference proteome</keyword>
<reference evidence="2 3" key="1">
    <citation type="submission" date="2023-07" db="EMBL/GenBank/DDBJ databases">
        <title>Genomic Encyclopedia of Type Strains, Phase IV (KMG-IV): sequencing the most valuable type-strain genomes for metagenomic binning, comparative biology and taxonomic classification.</title>
        <authorList>
            <person name="Goeker M."/>
        </authorList>
    </citation>
    <scope>NUCLEOTIDE SEQUENCE [LARGE SCALE GENOMIC DNA]</scope>
    <source>
        <strain evidence="2 3">DSM 18695</strain>
    </source>
</reference>
<gene>
    <name evidence="2" type="ORF">QO010_001988</name>
</gene>
<dbReference type="EMBL" id="JAUSVS010000003">
    <property type="protein sequence ID" value="MDQ0464207.1"/>
    <property type="molecule type" value="Genomic_DNA"/>
</dbReference>